<feature type="non-terminal residue" evidence="11">
    <location>
        <position position="602"/>
    </location>
</feature>
<evidence type="ECO:0000256" key="6">
    <source>
        <dbReference type="ARBA" id="ARBA00023235"/>
    </source>
</evidence>
<dbReference type="InterPro" id="IPR003601">
    <property type="entry name" value="Topo_IA_2"/>
</dbReference>
<dbReference type="CDD" id="cd03362">
    <property type="entry name" value="TOPRIM_TopoIA_TopoIII"/>
    <property type="match status" value="1"/>
</dbReference>
<proteinExistence type="inferred from homology"/>
<dbReference type="EMBL" id="LGRX02000152">
    <property type="protein sequence ID" value="KAK3289391.1"/>
    <property type="molecule type" value="Genomic_DNA"/>
</dbReference>
<protein>
    <recommendedName>
        <fullName evidence="3 7">DNA topoisomerase</fullName>
        <ecNumber evidence="3 7">5.6.2.1</ecNumber>
    </recommendedName>
</protein>
<evidence type="ECO:0000259" key="9">
    <source>
        <dbReference type="PROSITE" id="PS50880"/>
    </source>
</evidence>
<dbReference type="GO" id="GO:0005634">
    <property type="term" value="C:nucleus"/>
    <property type="evidence" value="ECO:0007669"/>
    <property type="project" value="TreeGrafter"/>
</dbReference>
<dbReference type="Gene3D" id="1.10.460.10">
    <property type="entry name" value="Topoisomerase I, domain 2"/>
    <property type="match status" value="1"/>
</dbReference>
<dbReference type="SUPFAM" id="SSF56712">
    <property type="entry name" value="Prokaryotic type I DNA topoisomerase"/>
    <property type="match status" value="1"/>
</dbReference>
<dbReference type="InterPro" id="IPR006171">
    <property type="entry name" value="TOPRIM_dom"/>
</dbReference>
<dbReference type="GO" id="GO:0031422">
    <property type="term" value="C:RecQ family helicase-topoisomerase III complex"/>
    <property type="evidence" value="ECO:0007669"/>
    <property type="project" value="TreeGrafter"/>
</dbReference>
<evidence type="ECO:0000256" key="2">
    <source>
        <dbReference type="ARBA" id="ARBA00009446"/>
    </source>
</evidence>
<sequence length="602" mass="68125">MRHGGAVRVLCVAEKPSVCRGVTEILVGGRLPPSRPGFSNYNPVYDFQCQLRGRNCDVRFTSVSGHLMGIDFPDRFRKWTSCSPEQLFEAPVQKIVNQENNQVNLKRTLQREATTSDWLILWLDCDREGENIAFEVIEVCREVNPRLDIWRARFSAVIPREINQAINNLVRPNENEAMAVDARQEIDLRLGAAFTRFQTLLLQNRFDFEWHEDKGPLLSYGPCQFPTLGFIVERAWAIAAHVAEDFWTIKCCYVEGRQGDPGGREGDQPGLQPGRGRPAPNQAKADFNWRRGRMFDHMAATILYEMCIDAPIATVTKASGRESLKHPPVPLNTLEMQKRGSRYLRLGAEQTLQLAEELYQAGFLSYPRTETDAFPEGTDVMGMVEAQQHHERWGAYVLRMMNDGLYRPPGSGGHNDEAHPPIHPTKCASVQEMGTWPPPKQQVYELVVRHFLACCSIPAVGQSTDVEIDIAGELFSTRGLIVKQRNWLEVYRYESWGGNANLPFFEEGMTFVPSSMFLEQGRTQPPNYLGEAELLSMMDQNGIGTDATMAQHIETMTKRNYATKTEANLFKPTKLGEALLSAYVEMGMVNMWKPVLRAAMEQ</sequence>
<dbReference type="PRINTS" id="PR00417">
    <property type="entry name" value="PRTPISMRASEI"/>
</dbReference>
<dbReference type="GO" id="GO:0003917">
    <property type="term" value="F:DNA topoisomerase type I (single strand cut, ATP-independent) activity"/>
    <property type="evidence" value="ECO:0007669"/>
    <property type="project" value="UniProtKB-EC"/>
</dbReference>
<comment type="catalytic activity">
    <reaction evidence="1 7">
        <text>ATP-independent breakage of single-stranded DNA, followed by passage and rejoining.</text>
        <dbReference type="EC" id="5.6.2.1"/>
    </reaction>
</comment>
<keyword evidence="5 7" id="KW-0238">DNA-binding</keyword>
<dbReference type="FunFam" id="1.10.290.10:FF:000001">
    <property type="entry name" value="DNA topoisomerase"/>
    <property type="match status" value="1"/>
</dbReference>
<feature type="domain" description="Topo IA-type catalytic" evidence="10">
    <location>
        <begin position="173"/>
        <end position="602"/>
    </location>
</feature>
<dbReference type="InterPro" id="IPR023406">
    <property type="entry name" value="Topo_IA_AS"/>
</dbReference>
<evidence type="ECO:0000259" key="10">
    <source>
        <dbReference type="PROSITE" id="PS52039"/>
    </source>
</evidence>
<dbReference type="GO" id="GO:0006265">
    <property type="term" value="P:DNA topological change"/>
    <property type="evidence" value="ECO:0007669"/>
    <property type="project" value="InterPro"/>
</dbReference>
<accession>A0AAE0H3Z1</accession>
<dbReference type="Gene3D" id="3.40.50.140">
    <property type="match status" value="1"/>
</dbReference>
<dbReference type="Proteomes" id="UP001190700">
    <property type="component" value="Unassembled WGS sequence"/>
</dbReference>
<dbReference type="PANTHER" id="PTHR11390">
    <property type="entry name" value="PROKARYOTIC DNA TOPOISOMERASE"/>
    <property type="match status" value="1"/>
</dbReference>
<dbReference type="Pfam" id="PF01751">
    <property type="entry name" value="Toprim"/>
    <property type="match status" value="1"/>
</dbReference>
<dbReference type="PANTHER" id="PTHR11390:SF21">
    <property type="entry name" value="DNA TOPOISOMERASE 3-ALPHA"/>
    <property type="match status" value="1"/>
</dbReference>
<dbReference type="Gene3D" id="2.70.20.10">
    <property type="entry name" value="Topoisomerase I, domain 3"/>
    <property type="match status" value="1"/>
</dbReference>
<evidence type="ECO:0000313" key="12">
    <source>
        <dbReference type="Proteomes" id="UP001190700"/>
    </source>
</evidence>
<dbReference type="PROSITE" id="PS00396">
    <property type="entry name" value="TOPO_IA_1"/>
    <property type="match status" value="1"/>
</dbReference>
<dbReference type="SMART" id="SM00436">
    <property type="entry name" value="TOP1Bc"/>
    <property type="match status" value="1"/>
</dbReference>
<dbReference type="InterPro" id="IPR013825">
    <property type="entry name" value="Topo_IA_cen_sub2"/>
</dbReference>
<keyword evidence="6 7" id="KW-0413">Isomerase</keyword>
<dbReference type="InterPro" id="IPR013826">
    <property type="entry name" value="Topo_IA_cen_sub3"/>
</dbReference>
<dbReference type="PROSITE" id="PS50880">
    <property type="entry name" value="TOPRIM"/>
    <property type="match status" value="1"/>
</dbReference>
<comment type="similarity">
    <text evidence="2 7">Belongs to the type IA topoisomerase family.</text>
</comment>
<dbReference type="EC" id="5.6.2.1" evidence="3 7"/>
<name>A0AAE0H3Z1_9CHLO</name>
<dbReference type="GO" id="GO:0003677">
    <property type="term" value="F:DNA binding"/>
    <property type="evidence" value="ECO:0007669"/>
    <property type="project" value="UniProtKB-KW"/>
</dbReference>
<dbReference type="Gene3D" id="1.10.290.10">
    <property type="entry name" value="Topoisomerase I, domain 4"/>
    <property type="match status" value="1"/>
</dbReference>
<dbReference type="PROSITE" id="PS52039">
    <property type="entry name" value="TOPO_IA_2"/>
    <property type="match status" value="1"/>
</dbReference>
<evidence type="ECO:0000256" key="7">
    <source>
        <dbReference type="RuleBase" id="RU362092"/>
    </source>
</evidence>
<evidence type="ECO:0000256" key="3">
    <source>
        <dbReference type="ARBA" id="ARBA00012891"/>
    </source>
</evidence>
<dbReference type="GO" id="GO:0006310">
    <property type="term" value="P:DNA recombination"/>
    <property type="evidence" value="ECO:0007669"/>
    <property type="project" value="TreeGrafter"/>
</dbReference>
<dbReference type="AlphaFoldDB" id="A0AAE0H3Z1"/>
<comment type="function">
    <text evidence="7">Introduces a single-strand break via transesterification at a target site in duplex DNA. Releases the supercoiling and torsional tension of DNA introduced during the DNA replication and transcription by transiently cleaving and rejoining one strand of the DNA duplex. The scissile phosphodiester is attacked by the catalytic tyrosine of the enzyme, resulting in the formation of a DNA-(5'-phosphotyrosyl)-enzyme intermediate and the expulsion of a 3'-OH DNA strand.</text>
</comment>
<evidence type="ECO:0000256" key="5">
    <source>
        <dbReference type="ARBA" id="ARBA00023125"/>
    </source>
</evidence>
<evidence type="ECO:0000256" key="1">
    <source>
        <dbReference type="ARBA" id="ARBA00000213"/>
    </source>
</evidence>
<feature type="region of interest" description="Disordered" evidence="8">
    <location>
        <begin position="259"/>
        <end position="283"/>
    </location>
</feature>
<keyword evidence="4 7" id="KW-0799">Topoisomerase</keyword>
<gene>
    <name evidence="11" type="ORF">CYMTET_3168</name>
</gene>
<dbReference type="InterPro" id="IPR013497">
    <property type="entry name" value="Topo_IA_cen"/>
</dbReference>
<reference evidence="11 12" key="1">
    <citation type="journal article" date="2015" name="Genome Biol. Evol.">
        <title>Comparative Genomics of a Bacterivorous Green Alga Reveals Evolutionary Causalities and Consequences of Phago-Mixotrophic Mode of Nutrition.</title>
        <authorList>
            <person name="Burns J.A."/>
            <person name="Paasch A."/>
            <person name="Narechania A."/>
            <person name="Kim E."/>
        </authorList>
    </citation>
    <scope>NUCLEOTIDE SEQUENCE [LARGE SCALE GENOMIC DNA]</scope>
    <source>
        <strain evidence="11 12">PLY_AMNH</strain>
    </source>
</reference>
<dbReference type="CDD" id="cd00186">
    <property type="entry name" value="TOP1Ac"/>
    <property type="match status" value="1"/>
</dbReference>
<dbReference type="InterPro" id="IPR013824">
    <property type="entry name" value="Topo_IA_cen_sub1"/>
</dbReference>
<evidence type="ECO:0000313" key="11">
    <source>
        <dbReference type="EMBL" id="KAK3289391.1"/>
    </source>
</evidence>
<dbReference type="InterPro" id="IPR034144">
    <property type="entry name" value="TOPRIM_TopoIII"/>
</dbReference>
<dbReference type="SMART" id="SM00493">
    <property type="entry name" value="TOPRIM"/>
    <property type="match status" value="1"/>
</dbReference>
<evidence type="ECO:0000256" key="4">
    <source>
        <dbReference type="ARBA" id="ARBA00023029"/>
    </source>
</evidence>
<evidence type="ECO:0000256" key="8">
    <source>
        <dbReference type="SAM" id="MobiDB-lite"/>
    </source>
</evidence>
<dbReference type="InterPro" id="IPR023405">
    <property type="entry name" value="Topo_IA_core_domain"/>
</dbReference>
<feature type="domain" description="Toprim" evidence="9">
    <location>
        <begin position="8"/>
        <end position="155"/>
    </location>
</feature>
<dbReference type="InterPro" id="IPR003602">
    <property type="entry name" value="Topo_IA_DNA-bd_dom"/>
</dbReference>
<organism evidence="11 12">
    <name type="scientific">Cymbomonas tetramitiformis</name>
    <dbReference type="NCBI Taxonomy" id="36881"/>
    <lineage>
        <taxon>Eukaryota</taxon>
        <taxon>Viridiplantae</taxon>
        <taxon>Chlorophyta</taxon>
        <taxon>Pyramimonadophyceae</taxon>
        <taxon>Pyramimonadales</taxon>
        <taxon>Pyramimonadaceae</taxon>
        <taxon>Cymbomonas</taxon>
    </lineage>
</organism>
<dbReference type="InterPro" id="IPR000380">
    <property type="entry name" value="Topo_IA"/>
</dbReference>
<keyword evidence="12" id="KW-1185">Reference proteome</keyword>
<dbReference type="SMART" id="SM00437">
    <property type="entry name" value="TOP1Ac"/>
    <property type="match status" value="1"/>
</dbReference>
<dbReference type="Pfam" id="PF01131">
    <property type="entry name" value="Topoisom_bac"/>
    <property type="match status" value="1"/>
</dbReference>
<comment type="caution">
    <text evidence="11">The sequence shown here is derived from an EMBL/GenBank/DDBJ whole genome shotgun (WGS) entry which is preliminary data.</text>
</comment>
<dbReference type="GO" id="GO:0006281">
    <property type="term" value="P:DNA repair"/>
    <property type="evidence" value="ECO:0007669"/>
    <property type="project" value="TreeGrafter"/>
</dbReference>
<dbReference type="FunFam" id="3.40.50.140:FF:000003">
    <property type="entry name" value="DNA topoisomerase"/>
    <property type="match status" value="1"/>
</dbReference>